<evidence type="ECO:0000313" key="5">
    <source>
        <dbReference type="Proteomes" id="UP000294746"/>
    </source>
</evidence>
<dbReference type="Proteomes" id="UP000294746">
    <property type="component" value="Unassembled WGS sequence"/>
</dbReference>
<dbReference type="AlphaFoldDB" id="A0A4R2S9T8"/>
<comment type="similarity">
    <text evidence="1 2">Belongs to the small heat shock protein (HSP20) family.</text>
</comment>
<dbReference type="InterPro" id="IPR008978">
    <property type="entry name" value="HSP20-like_chaperone"/>
</dbReference>
<evidence type="ECO:0000256" key="1">
    <source>
        <dbReference type="PROSITE-ProRule" id="PRU00285"/>
    </source>
</evidence>
<accession>A0A4R2S9T8</accession>
<dbReference type="OrthoDB" id="1806521at2"/>
<protein>
    <submittedName>
        <fullName evidence="4">HSP20 family protein</fullName>
    </submittedName>
</protein>
<gene>
    <name evidence="4" type="ORF">EDD57_11256</name>
</gene>
<evidence type="ECO:0000313" key="4">
    <source>
        <dbReference type="EMBL" id="TCP69191.1"/>
    </source>
</evidence>
<organism evidence="4 5">
    <name type="scientific">Baia soyae</name>
    <dbReference type="NCBI Taxonomy" id="1544746"/>
    <lineage>
        <taxon>Bacteria</taxon>
        <taxon>Bacillati</taxon>
        <taxon>Bacillota</taxon>
        <taxon>Bacilli</taxon>
        <taxon>Bacillales</taxon>
        <taxon>Thermoactinomycetaceae</taxon>
        <taxon>Baia</taxon>
    </lineage>
</organism>
<evidence type="ECO:0000256" key="2">
    <source>
        <dbReference type="RuleBase" id="RU003616"/>
    </source>
</evidence>
<dbReference type="InterPro" id="IPR002068">
    <property type="entry name" value="A-crystallin/Hsp20_dom"/>
</dbReference>
<dbReference type="CDD" id="cd06464">
    <property type="entry name" value="ACD_sHsps-like"/>
    <property type="match status" value="1"/>
</dbReference>
<sequence length="129" mass="14541">MKTEDFSRWQQLAKQFLGDEFFQDIVGSQGSKASSSYPAVDVYQGKNEVIVLVNLPGVEEIRMIDLKVEGEQLTISGNVAESYGDHEVIISERKQGPFSKTVSLGAPVARKYKQARYRRGVLELRYPKL</sequence>
<evidence type="ECO:0000259" key="3">
    <source>
        <dbReference type="PROSITE" id="PS01031"/>
    </source>
</evidence>
<keyword evidence="5" id="KW-1185">Reference proteome</keyword>
<dbReference type="Gene3D" id="2.60.40.790">
    <property type="match status" value="1"/>
</dbReference>
<reference evidence="4 5" key="1">
    <citation type="submission" date="2019-03" db="EMBL/GenBank/DDBJ databases">
        <title>Genomic Encyclopedia of Type Strains, Phase IV (KMG-IV): sequencing the most valuable type-strain genomes for metagenomic binning, comparative biology and taxonomic classification.</title>
        <authorList>
            <person name="Goeker M."/>
        </authorList>
    </citation>
    <scope>NUCLEOTIDE SEQUENCE [LARGE SCALE GENOMIC DNA]</scope>
    <source>
        <strain evidence="4 5">DSM 46831</strain>
    </source>
</reference>
<name>A0A4R2S9T8_9BACL</name>
<dbReference type="SUPFAM" id="SSF49764">
    <property type="entry name" value="HSP20-like chaperones"/>
    <property type="match status" value="1"/>
</dbReference>
<feature type="domain" description="SHSP" evidence="3">
    <location>
        <begin position="31"/>
        <end position="129"/>
    </location>
</feature>
<dbReference type="RefSeq" id="WP_131848512.1">
    <property type="nucleotide sequence ID" value="NZ_SLXV01000012.1"/>
</dbReference>
<dbReference type="EMBL" id="SLXV01000012">
    <property type="protein sequence ID" value="TCP69191.1"/>
    <property type="molecule type" value="Genomic_DNA"/>
</dbReference>
<dbReference type="PROSITE" id="PS01031">
    <property type="entry name" value="SHSP"/>
    <property type="match status" value="1"/>
</dbReference>
<comment type="caution">
    <text evidence="4">The sequence shown here is derived from an EMBL/GenBank/DDBJ whole genome shotgun (WGS) entry which is preliminary data.</text>
</comment>
<proteinExistence type="inferred from homology"/>
<dbReference type="Pfam" id="PF00011">
    <property type="entry name" value="HSP20"/>
    <property type="match status" value="1"/>
</dbReference>